<keyword evidence="4" id="KW-1185">Reference proteome</keyword>
<evidence type="ECO:0000256" key="1">
    <source>
        <dbReference type="SAM" id="SignalP"/>
    </source>
</evidence>
<comment type="caution">
    <text evidence="3">The sequence shown here is derived from an EMBL/GenBank/DDBJ whole genome shotgun (WGS) entry which is preliminary data.</text>
</comment>
<dbReference type="Proteomes" id="UP001152747">
    <property type="component" value="Unassembled WGS sequence"/>
</dbReference>
<evidence type="ECO:0000313" key="3">
    <source>
        <dbReference type="EMBL" id="CAI5446941.1"/>
    </source>
</evidence>
<reference evidence="3" key="1">
    <citation type="submission" date="2022-11" db="EMBL/GenBank/DDBJ databases">
        <authorList>
            <person name="Kikuchi T."/>
        </authorList>
    </citation>
    <scope>NUCLEOTIDE SEQUENCE</scope>
    <source>
        <strain evidence="3">PS1010</strain>
    </source>
</reference>
<keyword evidence="1" id="KW-0732">Signal</keyword>
<sequence length="68" mass="8004">MNFSVFWPIFVVLLSISQISAEVMAISSDPNFYQLLAPRFRRAEIWRRFDGGETAQLQNLLENLRPRF</sequence>
<evidence type="ECO:0000313" key="4">
    <source>
        <dbReference type="Proteomes" id="UP001152747"/>
    </source>
</evidence>
<protein>
    <submittedName>
        <fullName evidence="3">Uncharacterized protein</fullName>
    </submittedName>
</protein>
<gene>
    <name evidence="2" type="ORF">CAMP_LOCUS9575</name>
    <name evidence="3" type="ORF">CAMP_LOCUS9578</name>
</gene>
<feature type="chain" id="PRO_5040712395" evidence="1">
    <location>
        <begin position="22"/>
        <end position="68"/>
    </location>
</feature>
<dbReference type="AlphaFoldDB" id="A0A9P1IKW7"/>
<evidence type="ECO:0000313" key="2">
    <source>
        <dbReference type="EMBL" id="CAI5446938.1"/>
    </source>
</evidence>
<proteinExistence type="predicted"/>
<name>A0A9P1IKW7_9PELO</name>
<organism evidence="3 4">
    <name type="scientific">Caenorhabditis angaria</name>
    <dbReference type="NCBI Taxonomy" id="860376"/>
    <lineage>
        <taxon>Eukaryota</taxon>
        <taxon>Metazoa</taxon>
        <taxon>Ecdysozoa</taxon>
        <taxon>Nematoda</taxon>
        <taxon>Chromadorea</taxon>
        <taxon>Rhabditida</taxon>
        <taxon>Rhabditina</taxon>
        <taxon>Rhabditomorpha</taxon>
        <taxon>Rhabditoidea</taxon>
        <taxon>Rhabditidae</taxon>
        <taxon>Peloderinae</taxon>
        <taxon>Caenorhabditis</taxon>
    </lineage>
</organism>
<dbReference type="EMBL" id="CANHGI010000004">
    <property type="protein sequence ID" value="CAI5446938.1"/>
    <property type="molecule type" value="Genomic_DNA"/>
</dbReference>
<feature type="signal peptide" evidence="1">
    <location>
        <begin position="1"/>
        <end position="21"/>
    </location>
</feature>
<accession>A0A9P1IKW7</accession>
<dbReference type="EMBL" id="CANHGI010000004">
    <property type="protein sequence ID" value="CAI5446941.1"/>
    <property type="molecule type" value="Genomic_DNA"/>
</dbReference>